<sequence>MPLPLSRQTWWKGRVWSGSKDSWRRLHSDETEAEGVLFLRRAFRHHLCVSSKAHT</sequence>
<accession>A0A9Q9AN26</accession>
<dbReference type="Proteomes" id="UP001056384">
    <property type="component" value="Chromosome 4"/>
</dbReference>
<keyword evidence="2" id="KW-1185">Reference proteome</keyword>
<name>A0A9Q9AN26_9PEZI</name>
<proteinExistence type="predicted"/>
<protein>
    <submittedName>
        <fullName evidence="1">Uncharacterized protein</fullName>
    </submittedName>
</protein>
<evidence type="ECO:0000313" key="2">
    <source>
        <dbReference type="Proteomes" id="UP001056384"/>
    </source>
</evidence>
<reference evidence="1" key="1">
    <citation type="submission" date="2022-06" db="EMBL/GenBank/DDBJ databases">
        <title>Complete genome sequences of two strains of the flax pathogen Septoria linicola.</title>
        <authorList>
            <person name="Lapalu N."/>
            <person name="Simon A."/>
            <person name="Demenou B."/>
            <person name="Paumier D."/>
            <person name="Guillot M.-P."/>
            <person name="Gout L."/>
            <person name="Valade R."/>
        </authorList>
    </citation>
    <scope>NUCLEOTIDE SEQUENCE</scope>
    <source>
        <strain evidence="1">SE15195</strain>
    </source>
</reference>
<gene>
    <name evidence="1" type="ORF">Slin15195_G056430</name>
</gene>
<evidence type="ECO:0000313" key="1">
    <source>
        <dbReference type="EMBL" id="USW52324.1"/>
    </source>
</evidence>
<dbReference type="AlphaFoldDB" id="A0A9Q9AN26"/>
<dbReference type="EMBL" id="CP099421">
    <property type="protein sequence ID" value="USW52324.1"/>
    <property type="molecule type" value="Genomic_DNA"/>
</dbReference>
<organism evidence="1 2">
    <name type="scientific">Septoria linicola</name>
    <dbReference type="NCBI Taxonomy" id="215465"/>
    <lineage>
        <taxon>Eukaryota</taxon>
        <taxon>Fungi</taxon>
        <taxon>Dikarya</taxon>
        <taxon>Ascomycota</taxon>
        <taxon>Pezizomycotina</taxon>
        <taxon>Dothideomycetes</taxon>
        <taxon>Dothideomycetidae</taxon>
        <taxon>Mycosphaerellales</taxon>
        <taxon>Mycosphaerellaceae</taxon>
        <taxon>Septoria</taxon>
    </lineage>
</organism>